<dbReference type="EnsemblPlants" id="AET3Gv20883700.1">
    <property type="protein sequence ID" value="AET3Gv20883700.1"/>
    <property type="gene ID" value="AET3Gv20883700"/>
</dbReference>
<evidence type="ECO:0000313" key="2">
    <source>
        <dbReference type="Proteomes" id="UP000015105"/>
    </source>
</evidence>
<reference evidence="2" key="1">
    <citation type="journal article" date="2014" name="Science">
        <title>Ancient hybridizations among the ancestral genomes of bread wheat.</title>
        <authorList>
            <consortium name="International Wheat Genome Sequencing Consortium,"/>
            <person name="Marcussen T."/>
            <person name="Sandve S.R."/>
            <person name="Heier L."/>
            <person name="Spannagl M."/>
            <person name="Pfeifer M."/>
            <person name="Jakobsen K.S."/>
            <person name="Wulff B.B."/>
            <person name="Steuernagel B."/>
            <person name="Mayer K.F."/>
            <person name="Olsen O.A."/>
        </authorList>
    </citation>
    <scope>NUCLEOTIDE SEQUENCE [LARGE SCALE GENOMIC DNA]</scope>
    <source>
        <strain evidence="2">cv. AL8/78</strain>
    </source>
</reference>
<reference evidence="1" key="5">
    <citation type="journal article" date="2021" name="G3 (Bethesda)">
        <title>Aegilops tauschii genome assembly Aet v5.0 features greater sequence contiguity and improved annotation.</title>
        <authorList>
            <person name="Wang L."/>
            <person name="Zhu T."/>
            <person name="Rodriguez J.C."/>
            <person name="Deal K.R."/>
            <person name="Dubcovsky J."/>
            <person name="McGuire P.E."/>
            <person name="Lux T."/>
            <person name="Spannagl M."/>
            <person name="Mayer K.F.X."/>
            <person name="Baldrich P."/>
            <person name="Meyers B.C."/>
            <person name="Huo N."/>
            <person name="Gu Y.Q."/>
            <person name="Zhou H."/>
            <person name="Devos K.M."/>
            <person name="Bennetzen J.L."/>
            <person name="Unver T."/>
            <person name="Budak H."/>
            <person name="Gulick P.J."/>
            <person name="Galiba G."/>
            <person name="Kalapos B."/>
            <person name="Nelson D.R."/>
            <person name="Li P."/>
            <person name="You F.M."/>
            <person name="Luo M.C."/>
            <person name="Dvorak J."/>
        </authorList>
    </citation>
    <scope>NUCLEOTIDE SEQUENCE [LARGE SCALE GENOMIC DNA]</scope>
    <source>
        <strain evidence="1">cv. AL8/78</strain>
    </source>
</reference>
<dbReference type="Proteomes" id="UP000015105">
    <property type="component" value="Chromosome 3D"/>
</dbReference>
<name>A0A453G4Y4_AEGTS</name>
<sequence length="118" mass="12904">MQRRIAAAGLLPPTSTLSGNTLQPDFYTRLERWIYISSLLHRVHEVLNVAGATNRSAASTAATNDGPGIAISLSSIQPIFSPYPVLPHPLILLSRGRDRRVATDGRQSGCWLKGRTRK</sequence>
<protein>
    <submittedName>
        <fullName evidence="1">Uncharacterized protein</fullName>
    </submittedName>
</protein>
<organism evidence="1 2">
    <name type="scientific">Aegilops tauschii subsp. strangulata</name>
    <name type="common">Goatgrass</name>
    <dbReference type="NCBI Taxonomy" id="200361"/>
    <lineage>
        <taxon>Eukaryota</taxon>
        <taxon>Viridiplantae</taxon>
        <taxon>Streptophyta</taxon>
        <taxon>Embryophyta</taxon>
        <taxon>Tracheophyta</taxon>
        <taxon>Spermatophyta</taxon>
        <taxon>Magnoliopsida</taxon>
        <taxon>Liliopsida</taxon>
        <taxon>Poales</taxon>
        <taxon>Poaceae</taxon>
        <taxon>BOP clade</taxon>
        <taxon>Pooideae</taxon>
        <taxon>Triticodae</taxon>
        <taxon>Triticeae</taxon>
        <taxon>Triticinae</taxon>
        <taxon>Aegilops</taxon>
    </lineage>
</organism>
<dbReference type="Gramene" id="AET3Gv20883700.1">
    <property type="protein sequence ID" value="AET3Gv20883700.1"/>
    <property type="gene ID" value="AET3Gv20883700"/>
</dbReference>
<reference evidence="2" key="2">
    <citation type="journal article" date="2017" name="Nat. Plants">
        <title>The Aegilops tauschii genome reveals multiple impacts of transposons.</title>
        <authorList>
            <person name="Zhao G."/>
            <person name="Zou C."/>
            <person name="Li K."/>
            <person name="Wang K."/>
            <person name="Li T."/>
            <person name="Gao L."/>
            <person name="Zhang X."/>
            <person name="Wang H."/>
            <person name="Yang Z."/>
            <person name="Liu X."/>
            <person name="Jiang W."/>
            <person name="Mao L."/>
            <person name="Kong X."/>
            <person name="Jiao Y."/>
            <person name="Jia J."/>
        </authorList>
    </citation>
    <scope>NUCLEOTIDE SEQUENCE [LARGE SCALE GENOMIC DNA]</scope>
    <source>
        <strain evidence="2">cv. AL8/78</strain>
    </source>
</reference>
<reference evidence="1" key="3">
    <citation type="journal article" date="2017" name="Nature">
        <title>Genome sequence of the progenitor of the wheat D genome Aegilops tauschii.</title>
        <authorList>
            <person name="Luo M.C."/>
            <person name="Gu Y.Q."/>
            <person name="Puiu D."/>
            <person name="Wang H."/>
            <person name="Twardziok S.O."/>
            <person name="Deal K.R."/>
            <person name="Huo N."/>
            <person name="Zhu T."/>
            <person name="Wang L."/>
            <person name="Wang Y."/>
            <person name="McGuire P.E."/>
            <person name="Liu S."/>
            <person name="Long H."/>
            <person name="Ramasamy R.K."/>
            <person name="Rodriguez J.C."/>
            <person name="Van S.L."/>
            <person name="Yuan L."/>
            <person name="Wang Z."/>
            <person name="Xia Z."/>
            <person name="Xiao L."/>
            <person name="Anderson O.D."/>
            <person name="Ouyang S."/>
            <person name="Liang Y."/>
            <person name="Zimin A.V."/>
            <person name="Pertea G."/>
            <person name="Qi P."/>
            <person name="Bennetzen J.L."/>
            <person name="Dai X."/>
            <person name="Dawson M.W."/>
            <person name="Muller H.G."/>
            <person name="Kugler K."/>
            <person name="Rivarola-Duarte L."/>
            <person name="Spannagl M."/>
            <person name="Mayer K.F.X."/>
            <person name="Lu F.H."/>
            <person name="Bevan M.W."/>
            <person name="Leroy P."/>
            <person name="Li P."/>
            <person name="You F.M."/>
            <person name="Sun Q."/>
            <person name="Liu Z."/>
            <person name="Lyons E."/>
            <person name="Wicker T."/>
            <person name="Salzberg S.L."/>
            <person name="Devos K.M."/>
            <person name="Dvorak J."/>
        </authorList>
    </citation>
    <scope>NUCLEOTIDE SEQUENCE [LARGE SCALE GENOMIC DNA]</scope>
    <source>
        <strain evidence="1">cv. AL8/78</strain>
    </source>
</reference>
<reference evidence="1" key="4">
    <citation type="submission" date="2019-03" db="UniProtKB">
        <authorList>
            <consortium name="EnsemblPlants"/>
        </authorList>
    </citation>
    <scope>IDENTIFICATION</scope>
</reference>
<proteinExistence type="predicted"/>
<keyword evidence="2" id="KW-1185">Reference proteome</keyword>
<accession>A0A453G4Y4</accession>
<dbReference type="AlphaFoldDB" id="A0A453G4Y4"/>
<evidence type="ECO:0000313" key="1">
    <source>
        <dbReference type="EnsemblPlants" id="AET3Gv20883700.1"/>
    </source>
</evidence>